<dbReference type="PANTHER" id="PTHR43065:SF10">
    <property type="entry name" value="PEROXIDE STRESS-ACTIVATED HISTIDINE KINASE MAK3"/>
    <property type="match status" value="1"/>
</dbReference>
<dbReference type="SUPFAM" id="SSF52172">
    <property type="entry name" value="CheY-like"/>
    <property type="match status" value="1"/>
</dbReference>
<evidence type="ECO:0000256" key="3">
    <source>
        <dbReference type="ARBA" id="ARBA00022553"/>
    </source>
</evidence>
<dbReference type="SMART" id="SM00387">
    <property type="entry name" value="HATPase_c"/>
    <property type="match status" value="1"/>
</dbReference>
<dbReference type="GO" id="GO:0005524">
    <property type="term" value="F:ATP binding"/>
    <property type="evidence" value="ECO:0007669"/>
    <property type="project" value="UniProtKB-KW"/>
</dbReference>
<dbReference type="PANTHER" id="PTHR43065">
    <property type="entry name" value="SENSOR HISTIDINE KINASE"/>
    <property type="match status" value="1"/>
</dbReference>
<dbReference type="InterPro" id="IPR036097">
    <property type="entry name" value="HisK_dim/P_sf"/>
</dbReference>
<evidence type="ECO:0000256" key="2">
    <source>
        <dbReference type="ARBA" id="ARBA00012438"/>
    </source>
</evidence>
<comment type="caution">
    <text evidence="13">The sequence shown here is derived from an EMBL/GenBank/DDBJ whole genome shotgun (WGS) entry which is preliminary data.</text>
</comment>
<dbReference type="Gene3D" id="1.10.287.130">
    <property type="match status" value="1"/>
</dbReference>
<dbReference type="InterPro" id="IPR036890">
    <property type="entry name" value="HATPase_C_sf"/>
</dbReference>
<dbReference type="InterPro" id="IPR011006">
    <property type="entry name" value="CheY-like_superfamily"/>
</dbReference>
<dbReference type="CDD" id="cd00082">
    <property type="entry name" value="HisKA"/>
    <property type="match status" value="1"/>
</dbReference>
<evidence type="ECO:0000256" key="4">
    <source>
        <dbReference type="ARBA" id="ARBA00022679"/>
    </source>
</evidence>
<dbReference type="PROSITE" id="PS50110">
    <property type="entry name" value="RESPONSE_REGULATORY"/>
    <property type="match status" value="1"/>
</dbReference>
<evidence type="ECO:0000256" key="10">
    <source>
        <dbReference type="SAM" id="Coils"/>
    </source>
</evidence>
<keyword evidence="14" id="KW-1185">Reference proteome</keyword>
<keyword evidence="4" id="KW-0808">Transferase</keyword>
<evidence type="ECO:0000259" key="12">
    <source>
        <dbReference type="PROSITE" id="PS50110"/>
    </source>
</evidence>
<keyword evidence="6 13" id="KW-0418">Kinase</keyword>
<dbReference type="OrthoDB" id="9772100at2"/>
<evidence type="ECO:0000256" key="7">
    <source>
        <dbReference type="ARBA" id="ARBA00022840"/>
    </source>
</evidence>
<evidence type="ECO:0000256" key="6">
    <source>
        <dbReference type="ARBA" id="ARBA00022777"/>
    </source>
</evidence>
<keyword evidence="10" id="KW-0175">Coiled coil</keyword>
<evidence type="ECO:0000259" key="11">
    <source>
        <dbReference type="PROSITE" id="PS50109"/>
    </source>
</evidence>
<dbReference type="InterPro" id="IPR003661">
    <property type="entry name" value="HisK_dim/P_dom"/>
</dbReference>
<organism evidence="13 14">
    <name type="scientific">Pseudoalteromonas piscicida</name>
    <dbReference type="NCBI Taxonomy" id="43662"/>
    <lineage>
        <taxon>Bacteria</taxon>
        <taxon>Pseudomonadati</taxon>
        <taxon>Pseudomonadota</taxon>
        <taxon>Gammaproteobacteria</taxon>
        <taxon>Alteromonadales</taxon>
        <taxon>Pseudoalteromonadaceae</taxon>
        <taxon>Pseudoalteromonas</taxon>
    </lineage>
</organism>
<dbReference type="GO" id="GO:0000155">
    <property type="term" value="F:phosphorelay sensor kinase activity"/>
    <property type="evidence" value="ECO:0007669"/>
    <property type="project" value="InterPro"/>
</dbReference>
<dbReference type="SUPFAM" id="SSF47384">
    <property type="entry name" value="Homodimeric domain of signal transducing histidine kinase"/>
    <property type="match status" value="1"/>
</dbReference>
<dbReference type="PROSITE" id="PS50109">
    <property type="entry name" value="HIS_KIN"/>
    <property type="match status" value="1"/>
</dbReference>
<evidence type="ECO:0000313" key="14">
    <source>
        <dbReference type="Proteomes" id="UP000228621"/>
    </source>
</evidence>
<dbReference type="PRINTS" id="PR00344">
    <property type="entry name" value="BCTRLSENSOR"/>
</dbReference>
<feature type="domain" description="Response regulatory" evidence="12">
    <location>
        <begin position="28"/>
        <end position="152"/>
    </location>
</feature>
<evidence type="ECO:0000256" key="9">
    <source>
        <dbReference type="PROSITE-ProRule" id="PRU00169"/>
    </source>
</evidence>
<dbReference type="Gene3D" id="3.30.565.10">
    <property type="entry name" value="Histidine kinase-like ATPase, C-terminal domain"/>
    <property type="match status" value="1"/>
</dbReference>
<feature type="coiled-coil region" evidence="10">
    <location>
        <begin position="159"/>
        <end position="207"/>
    </location>
</feature>
<dbReference type="Gene3D" id="3.40.50.2300">
    <property type="match status" value="1"/>
</dbReference>
<protein>
    <recommendedName>
        <fullName evidence="2">histidine kinase</fullName>
        <ecNumber evidence="2">2.7.13.3</ecNumber>
    </recommendedName>
</protein>
<sequence length="465" mass="52142">MNQQQPLSFLSVSEHTAPTTEAPIQPWVVLVVDDEPEVHDVTKLVLSSYRFESRPLELLHAYSKNEALAVLKSRDDIALILLDVIMESEEAGLECVQCIREELGYRNVRIVLRTGQPGSIPEHELMLRFDINDYKNKTDLTKSRLFTLLTSSLRSYRDIKRLESLTEALTSLNEGLEEKVKQRTHELESSNQALKDAYNRIAQQQQALIQSEKLASVGQFAAGVAHEINNPLAYLKSNLEFVQGALVKLYRAWQFLANNAQLSPDSVNALHEIEREYQLNWTLSESDDVMAEMHAGLDRIQLIVKELSVFFESNQTQLQLVDFHSQILDSVMINLELDGVNLGLIELNRCEPLELHCAPALLEHSLYCLIKNALESTGRVRKGIHVKTMVEDETLIIDISDCGEGIAEKLVHRVFDPFYTTKASDNHVGLGLTVASNIIKSHGGQLSIKSTVGVGTIATIQLPII</sequence>
<dbReference type="InterPro" id="IPR001789">
    <property type="entry name" value="Sig_transdc_resp-reg_receiver"/>
</dbReference>
<reference evidence="14" key="1">
    <citation type="journal article" date="2019" name="Genome Announc.">
        <title>Draft Genome Sequence of Pseudoalteromonas piscicida Strain 36Y ROTHPW, an Hypersaline Seawater Isolate from the South Coast of Sonora, Mexico.</title>
        <authorList>
            <person name="Sanchez-Diaz R."/>
            <person name="Molina-Garza Z.J."/>
            <person name="Cruz-Suarez L.E."/>
            <person name="Selvin J."/>
            <person name="Kiran G.S."/>
            <person name="Ibarra-Gamez J.C."/>
            <person name="Gomez-Gil B."/>
            <person name="Galaviz-Silva L."/>
        </authorList>
    </citation>
    <scope>NUCLEOTIDE SEQUENCE [LARGE SCALE GENOMIC DNA]</scope>
    <source>
        <strain evidence="14">36Y_RITHPW</strain>
    </source>
</reference>
<dbReference type="InterPro" id="IPR004358">
    <property type="entry name" value="Sig_transdc_His_kin-like_C"/>
</dbReference>
<keyword evidence="7" id="KW-0067">ATP-binding</keyword>
<dbReference type="Proteomes" id="UP000228621">
    <property type="component" value="Unassembled WGS sequence"/>
</dbReference>
<name>A0A2A5JPU5_PSEO7</name>
<gene>
    <name evidence="13" type="ORF">CEX98_12785</name>
</gene>
<evidence type="ECO:0000256" key="8">
    <source>
        <dbReference type="ARBA" id="ARBA00023012"/>
    </source>
</evidence>
<evidence type="ECO:0000313" key="13">
    <source>
        <dbReference type="EMBL" id="PCK31349.1"/>
    </source>
</evidence>
<dbReference type="EC" id="2.7.13.3" evidence="2"/>
<dbReference type="SUPFAM" id="SSF55874">
    <property type="entry name" value="ATPase domain of HSP90 chaperone/DNA topoisomerase II/histidine kinase"/>
    <property type="match status" value="1"/>
</dbReference>
<keyword evidence="8" id="KW-0902">Two-component regulatory system</keyword>
<dbReference type="AlphaFoldDB" id="A0A2A5JPU5"/>
<feature type="domain" description="Histidine kinase" evidence="11">
    <location>
        <begin position="223"/>
        <end position="465"/>
    </location>
</feature>
<proteinExistence type="predicted"/>
<evidence type="ECO:0000256" key="5">
    <source>
        <dbReference type="ARBA" id="ARBA00022741"/>
    </source>
</evidence>
<dbReference type="Pfam" id="PF02518">
    <property type="entry name" value="HATPase_c"/>
    <property type="match status" value="1"/>
</dbReference>
<keyword evidence="3 9" id="KW-0597">Phosphoprotein</keyword>
<feature type="modified residue" description="4-aspartylphosphate" evidence="9">
    <location>
        <position position="83"/>
    </location>
</feature>
<dbReference type="RefSeq" id="WP_099642456.1">
    <property type="nucleotide sequence ID" value="NZ_NKHF01000056.1"/>
</dbReference>
<accession>A0A2A5JPU5</accession>
<dbReference type="InterPro" id="IPR005467">
    <property type="entry name" value="His_kinase_dom"/>
</dbReference>
<dbReference type="InterPro" id="IPR003594">
    <property type="entry name" value="HATPase_dom"/>
</dbReference>
<comment type="catalytic activity">
    <reaction evidence="1">
        <text>ATP + protein L-histidine = ADP + protein N-phospho-L-histidine.</text>
        <dbReference type="EC" id="2.7.13.3"/>
    </reaction>
</comment>
<evidence type="ECO:0000256" key="1">
    <source>
        <dbReference type="ARBA" id="ARBA00000085"/>
    </source>
</evidence>
<dbReference type="EMBL" id="NKHF01000056">
    <property type="protein sequence ID" value="PCK31349.1"/>
    <property type="molecule type" value="Genomic_DNA"/>
</dbReference>
<keyword evidence="5" id="KW-0547">Nucleotide-binding</keyword>